<reference evidence="2" key="1">
    <citation type="journal article" date="2019" name="Int. J. Syst. Evol. Microbiol.">
        <title>The Global Catalogue of Microorganisms (GCM) 10K type strain sequencing project: providing services to taxonomists for standard genome sequencing and annotation.</title>
        <authorList>
            <consortium name="The Broad Institute Genomics Platform"/>
            <consortium name="The Broad Institute Genome Sequencing Center for Infectious Disease"/>
            <person name="Wu L."/>
            <person name="Ma J."/>
        </authorList>
    </citation>
    <scope>NUCLEOTIDE SEQUENCE [LARGE SCALE GENOMIC DNA]</scope>
    <source>
        <strain evidence="2">NBRC 101365</strain>
    </source>
</reference>
<sequence>MTRHYPRGIYRTEENVLQRAGVRLGSHKFTVSRRDYEAAEFKPAFKTLPTLAEFEASQNQSAEQKVGPEI</sequence>
<comment type="caution">
    <text evidence="1">The sequence shown here is derived from an EMBL/GenBank/DDBJ whole genome shotgun (WGS) entry which is preliminary data.</text>
</comment>
<name>A0ABQ6CT03_9HYPH</name>
<gene>
    <name evidence="1" type="ORF">GCM10007874_58840</name>
</gene>
<dbReference type="Proteomes" id="UP001156882">
    <property type="component" value="Unassembled WGS sequence"/>
</dbReference>
<organism evidence="1 2">
    <name type="scientific">Labrys miyagiensis</name>
    <dbReference type="NCBI Taxonomy" id="346912"/>
    <lineage>
        <taxon>Bacteria</taxon>
        <taxon>Pseudomonadati</taxon>
        <taxon>Pseudomonadota</taxon>
        <taxon>Alphaproteobacteria</taxon>
        <taxon>Hyphomicrobiales</taxon>
        <taxon>Xanthobacteraceae</taxon>
        <taxon>Labrys</taxon>
    </lineage>
</organism>
<keyword evidence="2" id="KW-1185">Reference proteome</keyword>
<protein>
    <submittedName>
        <fullName evidence="1">Uncharacterized protein</fullName>
    </submittedName>
</protein>
<evidence type="ECO:0000313" key="2">
    <source>
        <dbReference type="Proteomes" id="UP001156882"/>
    </source>
</evidence>
<accession>A0ABQ6CT03</accession>
<evidence type="ECO:0000313" key="1">
    <source>
        <dbReference type="EMBL" id="GLS22864.1"/>
    </source>
</evidence>
<proteinExistence type="predicted"/>
<dbReference type="EMBL" id="BSPC01000066">
    <property type="protein sequence ID" value="GLS22864.1"/>
    <property type="molecule type" value="Genomic_DNA"/>
</dbReference>